<feature type="compositionally biased region" description="Basic residues" evidence="10">
    <location>
        <begin position="1097"/>
        <end position="1112"/>
    </location>
</feature>
<dbReference type="GO" id="GO:0016592">
    <property type="term" value="C:mediator complex"/>
    <property type="evidence" value="ECO:0007669"/>
    <property type="project" value="InterPro"/>
</dbReference>
<reference evidence="12 13" key="1">
    <citation type="submission" date="2018-10" db="EMBL/GenBank/DDBJ databases">
        <authorList>
            <consortium name="Pathogen Informatics"/>
        </authorList>
    </citation>
    <scope>NUCLEOTIDE SEQUENCE [LARGE SCALE GENOMIC DNA]</scope>
</reference>
<keyword evidence="13" id="KW-1185">Reference proteome</keyword>
<feature type="region of interest" description="Disordered" evidence="10">
    <location>
        <begin position="1086"/>
        <end position="1123"/>
    </location>
</feature>
<evidence type="ECO:0000256" key="1">
    <source>
        <dbReference type="ARBA" id="ARBA00004123"/>
    </source>
</evidence>
<sequence length="1588" mass="166035">MARHVILLASGIIVQSHIDCLEARRQALETCIETISQIRAVVPQDSYHQHVRFATLRNQLHRIAIQCELQLGNTGPIIPPGLSSSGGIAWRLSADCFSVVISAIPADGYSLPPGTTPPEDYPVSVAGVHFEFNQDKPIECSVLVEDLKRRNYNALLKHVKNLIGLYDLPALEQDLAMLATAVSSRIPHAASPMSLELTGISCKIANTPNDVNSLAQSINGSAVGQMVQRTGGAFSVLTYFVSAAQKAIAASRIRRVINEKEHTQPEKGMLGGFCASVGLRATANRIQHSLPVVSLVNLIKDGDGYNVAQFTNADNITRVTIAAEFVLKLHPPLLFDAESISEIESITKIPMGSQTEGQPIPLHHLLLRQHQQESLASLDVHMALPNKSQHAYHVVSSDLRGYVVAEIAFTCPSQLPPLIQLLRHKAAWLSFVESFLLHPKKPTAKDEDLTYKFTVNMPSQTLFLISFQHPICSRRKVQVSIKMGDLGVSEATVCGATLPPDLRFSANDSDDVCDPTEILIRSHNLPVSLTWLILKLGCPVARSLTCLFPVLSGSGSPAVAKLSKAAKPVDRFRANCVARARRALDLSQDASADGVLAGADKLSEESLRDAQRLLLGDGGEGGRGPSTLYDPIAGATPIWPVHQPILSLPPPPPLPHLQQFAPGVGTRPLLPPGVMAITPPAGLAPEQPSLSTPKAIEDVFSSPGATSSSVLSFLYVRLSSVIITVNLDGYVKALETKPTAPSSQAFRNMPLIPGIMTTSQATSLFSQSTMKPPSSCSIAPTPNMGFKPQTPVSLPSSGGSMLVSLLDEDNPPQSLPPPPHVATATLSSNRILSSPATAQVPLSPSPITAQVPSSHPVPVPTTSTYLKSSGSTDVLSHLLMSSNSSAGVTGSSSGSSSAQSLPSSLKPPMPETASVKKGRKKRVDSAMGAFISTLPTRDVIMDAMKQPSKPSPVKTAVLAKESVYDFEDGPSSTSIAPPPPKPFGFAENAGPERTAERKSGLKFVIKTNRGGISGGVTTAESTPVVTKPRSKAVEGKPFALFKQLQQQQPPVSSQHTKKERKRRVSSKVKDIQPPLVLSITSPKLLSSTAVTASTSSPKKHSLAKGKPGRRKALSTNSESKRQRLALEDAATEQGALNSNSAAANSTSRLIKGYKIPKVRKVSSPVSQNSPLLSSQSMAQEEATKNEVPVNTLASTSQLSAPNAPPPSLPLTTSPTTAKPHQRTLLFIVENLKRAAAESGALPQSQQATSTATVEAVYPSADAIGEAGGSAEDALATASKDNLFEKFGGFNSLLLVKRIFHSNATTPTKPSSSSSSQLSSTLKRLKTAPTPGTAAHDPNDAVASNKGPENLTTSAVTAAEDEATQDDDDDDDDAATLSAQDAHSDSQTPPASLDEEAAATLPGGLIKASTDTPDSPTESIGPKSFTSSSKIIPVSQEPPPGGHLPSSSTSSSSSLSSGSPFFSKSAPSTRLTSTGLRGGMTRGGVGPRFNYPRGVWGSRPYGSPMPPRGAVGGGRLPPPPWAAASVPPPQPPPGGGGGGGWGGGTPRGPGAGGGVPLYRGANPGGGRGGGSGGGGGGPFGGIRTNPPKN</sequence>
<feature type="compositionally biased region" description="Low complexity" evidence="10">
    <location>
        <begin position="883"/>
        <end position="904"/>
    </location>
</feature>
<dbReference type="PANTHER" id="PTHR12881">
    <property type="entry name" value="MEDIATOR OF RNA POLYMERASE II TRANSCRIPTION SUBUNIT 1"/>
    <property type="match status" value="1"/>
</dbReference>
<dbReference type="GO" id="GO:0003712">
    <property type="term" value="F:transcription coregulator activity"/>
    <property type="evidence" value="ECO:0007669"/>
    <property type="project" value="InterPro"/>
</dbReference>
<evidence type="ECO:0000313" key="13">
    <source>
        <dbReference type="Proteomes" id="UP000267029"/>
    </source>
</evidence>
<feature type="domain" description="Mediator complex subunit Med1" evidence="11">
    <location>
        <begin position="313"/>
        <end position="428"/>
    </location>
</feature>
<feature type="region of interest" description="Disordered" evidence="10">
    <location>
        <begin position="837"/>
        <end position="868"/>
    </location>
</feature>
<keyword evidence="6 9" id="KW-0804">Transcription</keyword>
<evidence type="ECO:0000256" key="6">
    <source>
        <dbReference type="ARBA" id="ARBA00023163"/>
    </source>
</evidence>
<feature type="compositionally biased region" description="Basic residues" evidence="10">
    <location>
        <begin position="1055"/>
        <end position="1066"/>
    </location>
</feature>
<keyword evidence="5 9" id="KW-0010">Activator</keyword>
<name>A0A158QUU9_MESCO</name>
<keyword evidence="7 9" id="KW-0539">Nucleus</keyword>
<feature type="region of interest" description="Disordered" evidence="10">
    <location>
        <begin position="1159"/>
        <end position="1218"/>
    </location>
</feature>
<organism evidence="12 13">
    <name type="scientific">Mesocestoides corti</name>
    <name type="common">Flatworm</name>
    <dbReference type="NCBI Taxonomy" id="53468"/>
    <lineage>
        <taxon>Eukaryota</taxon>
        <taxon>Metazoa</taxon>
        <taxon>Spiralia</taxon>
        <taxon>Lophotrochozoa</taxon>
        <taxon>Platyhelminthes</taxon>
        <taxon>Cestoda</taxon>
        <taxon>Eucestoda</taxon>
        <taxon>Cyclophyllidea</taxon>
        <taxon>Mesocestoididae</taxon>
        <taxon>Mesocestoides</taxon>
    </lineage>
</organism>
<feature type="compositionally biased region" description="Polar residues" evidence="10">
    <location>
        <begin position="1163"/>
        <end position="1178"/>
    </location>
</feature>
<dbReference type="GO" id="GO:0045944">
    <property type="term" value="P:positive regulation of transcription by RNA polymerase II"/>
    <property type="evidence" value="ECO:0007669"/>
    <property type="project" value="UniProtKB-ARBA"/>
</dbReference>
<feature type="region of interest" description="Disordered" evidence="10">
    <location>
        <begin position="883"/>
        <end position="922"/>
    </location>
</feature>
<feature type="region of interest" description="Disordered" evidence="10">
    <location>
        <begin position="766"/>
        <end position="822"/>
    </location>
</feature>
<keyword evidence="4 9" id="KW-0805">Transcription regulation</keyword>
<feature type="region of interest" description="Disordered" evidence="10">
    <location>
        <begin position="1303"/>
        <end position="1588"/>
    </location>
</feature>
<evidence type="ECO:0000256" key="3">
    <source>
        <dbReference type="ARBA" id="ARBA00020612"/>
    </source>
</evidence>
<feature type="compositionally biased region" description="Gly residues" evidence="10">
    <location>
        <begin position="1561"/>
        <end position="1579"/>
    </location>
</feature>
<feature type="compositionally biased region" description="Gly residues" evidence="10">
    <location>
        <begin position="1534"/>
        <end position="1554"/>
    </location>
</feature>
<comment type="subcellular location">
    <subcellularLocation>
        <location evidence="1 9">Nucleus</location>
    </subcellularLocation>
</comment>
<feature type="compositionally biased region" description="Acidic residues" evidence="10">
    <location>
        <begin position="1358"/>
        <end position="1373"/>
    </location>
</feature>
<dbReference type="InterPro" id="IPR019680">
    <property type="entry name" value="Mediator_Med1"/>
</dbReference>
<dbReference type="Pfam" id="PF10744">
    <property type="entry name" value="Med1"/>
    <property type="match status" value="1"/>
</dbReference>
<dbReference type="PANTHER" id="PTHR12881:SF10">
    <property type="entry name" value="MEDIATOR OF RNA POLYMERASE II TRANSCRIPTION SUBUNIT 1"/>
    <property type="match status" value="1"/>
</dbReference>
<comment type="function">
    <text evidence="9">Component of the Mediator complex, a coactivator involved in the regulated transcription of nearly all RNA polymerase II-dependent genes. Mediator functions as a bridge to convey information from gene-specific regulatory proteins to the basal RNA polymerase II transcription machinery. Mediator is recruited to promoters by direct interactions with regulatory proteins and serves as a scaffold for the assembly of a functional preinitiation complex with RNA polymerase II and the general transcription factors.</text>
</comment>
<evidence type="ECO:0000259" key="11">
    <source>
        <dbReference type="Pfam" id="PF10744"/>
    </source>
</evidence>
<feature type="region of interest" description="Disordered" evidence="10">
    <location>
        <begin position="1043"/>
        <end position="1069"/>
    </location>
</feature>
<evidence type="ECO:0000256" key="8">
    <source>
        <dbReference type="ARBA" id="ARBA00031254"/>
    </source>
</evidence>
<accession>A0A158QUU9</accession>
<feature type="compositionally biased region" description="Low complexity" evidence="10">
    <location>
        <begin position="1304"/>
        <end position="1321"/>
    </location>
</feature>
<evidence type="ECO:0000256" key="10">
    <source>
        <dbReference type="SAM" id="MobiDB-lite"/>
    </source>
</evidence>
<feature type="compositionally biased region" description="Polar residues" evidence="10">
    <location>
        <begin position="790"/>
        <end position="799"/>
    </location>
</feature>
<feature type="compositionally biased region" description="Polar residues" evidence="10">
    <location>
        <begin position="1408"/>
        <end position="1429"/>
    </location>
</feature>
<evidence type="ECO:0000256" key="4">
    <source>
        <dbReference type="ARBA" id="ARBA00023015"/>
    </source>
</evidence>
<dbReference type="OrthoDB" id="2281547at2759"/>
<evidence type="ECO:0000256" key="9">
    <source>
        <dbReference type="RuleBase" id="RU364059"/>
    </source>
</evidence>
<feature type="compositionally biased region" description="Low complexity" evidence="10">
    <location>
        <begin position="1086"/>
        <end position="1096"/>
    </location>
</feature>
<feature type="compositionally biased region" description="Polar residues" evidence="10">
    <location>
        <begin position="837"/>
        <end position="850"/>
    </location>
</feature>
<dbReference type="STRING" id="53468.A0A158QUU9"/>
<dbReference type="Proteomes" id="UP000267029">
    <property type="component" value="Unassembled WGS sequence"/>
</dbReference>
<evidence type="ECO:0000256" key="2">
    <source>
        <dbReference type="ARBA" id="ARBA00006210"/>
    </source>
</evidence>
<feature type="compositionally biased region" description="Low complexity" evidence="10">
    <location>
        <begin position="1043"/>
        <end position="1054"/>
    </location>
</feature>
<feature type="compositionally biased region" description="Low complexity" evidence="10">
    <location>
        <begin position="1442"/>
        <end position="1474"/>
    </location>
</feature>
<comment type="similarity">
    <text evidence="2 9">Belongs to the Mediator complex subunit 1 family.</text>
</comment>
<proteinExistence type="inferred from homology"/>
<feature type="compositionally biased region" description="Gly residues" evidence="10">
    <location>
        <begin position="1475"/>
        <end position="1485"/>
    </location>
</feature>
<dbReference type="EMBL" id="UXSR01005294">
    <property type="protein sequence ID" value="VDD80774.1"/>
    <property type="molecule type" value="Genomic_DNA"/>
</dbReference>
<evidence type="ECO:0000256" key="5">
    <source>
        <dbReference type="ARBA" id="ARBA00023159"/>
    </source>
</evidence>
<feature type="compositionally biased region" description="Low complexity" evidence="10">
    <location>
        <begin position="851"/>
        <end position="864"/>
    </location>
</feature>
<gene>
    <name evidence="12" type="ORF">MCOS_LOCUS6777</name>
</gene>
<feature type="compositionally biased region" description="Polar residues" evidence="10">
    <location>
        <begin position="766"/>
        <end position="780"/>
    </location>
</feature>
<feature type="compositionally biased region" description="Pro residues" evidence="10">
    <location>
        <begin position="1515"/>
        <end position="1533"/>
    </location>
</feature>
<evidence type="ECO:0000313" key="12">
    <source>
        <dbReference type="EMBL" id="VDD80774.1"/>
    </source>
</evidence>
<evidence type="ECO:0000256" key="7">
    <source>
        <dbReference type="ARBA" id="ARBA00023242"/>
    </source>
</evidence>
<protein>
    <recommendedName>
        <fullName evidence="3 9">Mediator of RNA polymerase II transcription subunit 1</fullName>
    </recommendedName>
    <alternativeName>
        <fullName evidence="8 9">Mediator complex subunit 1</fullName>
    </alternativeName>
</protein>
<dbReference type="InterPro" id="IPR051999">
    <property type="entry name" value="Mediator_complex_subunit_1"/>
</dbReference>